<comment type="caution">
    <text evidence="1">The sequence shown here is derived from an EMBL/GenBank/DDBJ whole genome shotgun (WGS) entry which is preliminary data.</text>
</comment>
<evidence type="ECO:0000313" key="2">
    <source>
        <dbReference type="Proteomes" id="UP000316759"/>
    </source>
</evidence>
<dbReference type="Proteomes" id="UP000316759">
    <property type="component" value="Unassembled WGS sequence"/>
</dbReference>
<gene>
    <name evidence="1" type="ORF">FGIG_07004</name>
</gene>
<evidence type="ECO:0000313" key="1">
    <source>
        <dbReference type="EMBL" id="TPP66455.1"/>
    </source>
</evidence>
<proteinExistence type="predicted"/>
<reference evidence="1 2" key="1">
    <citation type="submission" date="2019-04" db="EMBL/GenBank/DDBJ databases">
        <title>Annotation for the trematode Fasciola gigantica.</title>
        <authorList>
            <person name="Choi Y.-J."/>
        </authorList>
    </citation>
    <scope>NUCLEOTIDE SEQUENCE [LARGE SCALE GENOMIC DNA]</scope>
    <source>
        <strain evidence="1">Uganda_cow_1</strain>
    </source>
</reference>
<protein>
    <submittedName>
        <fullName evidence="1">Uncharacterized protein</fullName>
    </submittedName>
</protein>
<name>A0A504Z177_FASGI</name>
<organism evidence="1 2">
    <name type="scientific">Fasciola gigantica</name>
    <name type="common">Giant liver fluke</name>
    <dbReference type="NCBI Taxonomy" id="46835"/>
    <lineage>
        <taxon>Eukaryota</taxon>
        <taxon>Metazoa</taxon>
        <taxon>Spiralia</taxon>
        <taxon>Lophotrochozoa</taxon>
        <taxon>Platyhelminthes</taxon>
        <taxon>Trematoda</taxon>
        <taxon>Digenea</taxon>
        <taxon>Plagiorchiida</taxon>
        <taxon>Echinostomata</taxon>
        <taxon>Echinostomatoidea</taxon>
        <taxon>Fasciolidae</taxon>
        <taxon>Fasciola</taxon>
    </lineage>
</organism>
<dbReference type="EMBL" id="SUNJ01001799">
    <property type="protein sequence ID" value="TPP66455.1"/>
    <property type="molecule type" value="Genomic_DNA"/>
</dbReference>
<dbReference type="AlphaFoldDB" id="A0A504Z177"/>
<keyword evidence="2" id="KW-1185">Reference proteome</keyword>
<accession>A0A504Z177</accession>
<sequence length="28" mass="3108">MTRTIGTKQTGTLTLLPNNLPDVHICLR</sequence>